<protein>
    <recommendedName>
        <fullName evidence="2">F-box domain-containing protein</fullName>
    </recommendedName>
</protein>
<feature type="region of interest" description="Disordered" evidence="1">
    <location>
        <begin position="476"/>
        <end position="500"/>
    </location>
</feature>
<dbReference type="Gene3D" id="1.20.1280.50">
    <property type="match status" value="1"/>
</dbReference>
<evidence type="ECO:0000313" key="3">
    <source>
        <dbReference type="EMBL" id="PSS03582.1"/>
    </source>
</evidence>
<evidence type="ECO:0000256" key="1">
    <source>
        <dbReference type="SAM" id="MobiDB-lite"/>
    </source>
</evidence>
<feature type="region of interest" description="Disordered" evidence="1">
    <location>
        <begin position="417"/>
        <end position="454"/>
    </location>
</feature>
<dbReference type="InParanoid" id="A0A2T3AME4"/>
<feature type="region of interest" description="Disordered" evidence="1">
    <location>
        <begin position="616"/>
        <end position="657"/>
    </location>
</feature>
<dbReference type="AlphaFoldDB" id="A0A2T3AME4"/>
<dbReference type="EMBL" id="KZ678374">
    <property type="protein sequence ID" value="PSS03582.1"/>
    <property type="molecule type" value="Genomic_DNA"/>
</dbReference>
<keyword evidence="4" id="KW-1185">Reference proteome</keyword>
<evidence type="ECO:0000259" key="2">
    <source>
        <dbReference type="Pfam" id="PF12937"/>
    </source>
</evidence>
<dbReference type="Proteomes" id="UP000241462">
    <property type="component" value="Unassembled WGS sequence"/>
</dbReference>
<feature type="domain" description="F-box" evidence="2">
    <location>
        <begin position="5"/>
        <end position="38"/>
    </location>
</feature>
<name>A0A2T3AME4_9PEZI</name>
<accession>A0A2T3AME4</accession>
<dbReference type="Pfam" id="PF12937">
    <property type="entry name" value="F-box-like"/>
    <property type="match status" value="1"/>
</dbReference>
<feature type="compositionally biased region" description="Low complexity" evidence="1">
    <location>
        <begin position="485"/>
        <end position="500"/>
    </location>
</feature>
<sequence length="703" mass="78968">MEVVDLPQDILVLVAHQLAPRDAIVCRRVSRKWHAAFTAPLLNLELLKSHYPRCFELRAIFENQNGNIPAVGGLAPGQGGMQKETIQNGTKKQTLSQLFGYVANRYSRLYSARPHSLEKILIGTFPEGRSWDRSKSSTLPSFHPVAPWKYFPFIVGTAITCNPKETSWCYGQKDGLLVFPIHPDDRLECDLDDSNNGNEVRRFFYPWRLLDLHTGKRIEVPFPHDHDRILRRVRLSDRVLTFEWCERVLPHHDNSSTALSPHFASVFDIVRGMSESAMSTCSTWSIVPRTEFRLYRNGLPLDDCNRYLTAHTRTHYAIYTWLPTREHMTDDGLPAEGVVVYDISSSSSPPRVVFSVRSDYLEFHGVRQYLHPRLTRIALDTHNLYFIEEKHCWSYGPQCISNPPRVHWARTTGIPVIPSGRLPKTTSRGGSDKLDNGSNQSSRARRVEGPSRVDQCGSDIGDTYLCCCARIASPPTTHSEHADNTISSPGTWSGSSSSSTIHGTTIARQLQNAMRVSAERWPGWAPCWRHEEFPYLTISEAVDFAAGVRFVARRCFLLEVLSAHAQPVLAVCGLDAQRDGPSSSPLPQVSLANIDEDRLSAHGGLSDSNIKRRDDRAQGWNSISEQRGSQRLLQGQTGSSSTSNANLSKHSVLRDPSLVNPNGTESVFDNALWIEMMGADFICGDERWLIGQDDQNHITIARF</sequence>
<dbReference type="CDD" id="cd09917">
    <property type="entry name" value="F-box_SF"/>
    <property type="match status" value="1"/>
</dbReference>
<dbReference type="OrthoDB" id="5334391at2759"/>
<dbReference type="InterPro" id="IPR001810">
    <property type="entry name" value="F-box_dom"/>
</dbReference>
<dbReference type="SUPFAM" id="SSF81383">
    <property type="entry name" value="F-box domain"/>
    <property type="match status" value="1"/>
</dbReference>
<feature type="compositionally biased region" description="Polar residues" evidence="1">
    <location>
        <begin position="619"/>
        <end position="649"/>
    </location>
</feature>
<evidence type="ECO:0000313" key="4">
    <source>
        <dbReference type="Proteomes" id="UP000241462"/>
    </source>
</evidence>
<dbReference type="InterPro" id="IPR036047">
    <property type="entry name" value="F-box-like_dom_sf"/>
</dbReference>
<gene>
    <name evidence="3" type="ORF">BD289DRAFT_154708</name>
</gene>
<proteinExistence type="predicted"/>
<organism evidence="3 4">
    <name type="scientific">Coniella lustricola</name>
    <dbReference type="NCBI Taxonomy" id="2025994"/>
    <lineage>
        <taxon>Eukaryota</taxon>
        <taxon>Fungi</taxon>
        <taxon>Dikarya</taxon>
        <taxon>Ascomycota</taxon>
        <taxon>Pezizomycotina</taxon>
        <taxon>Sordariomycetes</taxon>
        <taxon>Sordariomycetidae</taxon>
        <taxon>Diaporthales</taxon>
        <taxon>Schizoparmaceae</taxon>
        <taxon>Coniella</taxon>
    </lineage>
</organism>
<reference evidence="3 4" key="1">
    <citation type="journal article" date="2018" name="Mycol. Prog.">
        <title>Coniella lustricola, a new species from submerged detritus.</title>
        <authorList>
            <person name="Raudabaugh D.B."/>
            <person name="Iturriaga T."/>
            <person name="Carver A."/>
            <person name="Mondo S."/>
            <person name="Pangilinan J."/>
            <person name="Lipzen A."/>
            <person name="He G."/>
            <person name="Amirebrahimi M."/>
            <person name="Grigoriev I.V."/>
            <person name="Miller A.N."/>
        </authorList>
    </citation>
    <scope>NUCLEOTIDE SEQUENCE [LARGE SCALE GENOMIC DNA]</scope>
    <source>
        <strain evidence="3 4">B22-T-1</strain>
    </source>
</reference>